<evidence type="ECO:0000256" key="8">
    <source>
        <dbReference type="ARBA" id="ARBA00025699"/>
    </source>
</evidence>
<dbReference type="AlphaFoldDB" id="A0A1G9I2X7"/>
<dbReference type="EMBL" id="FNGA01000003">
    <property type="protein sequence ID" value="SDL19598.1"/>
    <property type="molecule type" value="Genomic_DNA"/>
</dbReference>
<feature type="domain" description="Ribosomal RNA small subunit methyltransferase E methyltransferase" evidence="11">
    <location>
        <begin position="77"/>
        <end position="231"/>
    </location>
</feature>
<dbReference type="InterPro" id="IPR029028">
    <property type="entry name" value="Alpha/beta_knot_MTases"/>
</dbReference>
<keyword evidence="4 10" id="KW-0698">rRNA processing</keyword>
<evidence type="ECO:0000256" key="10">
    <source>
        <dbReference type="PIRNR" id="PIRNR015601"/>
    </source>
</evidence>
<dbReference type="PANTHER" id="PTHR30027">
    <property type="entry name" value="RIBOSOMAL RNA SMALL SUBUNIT METHYLTRANSFERASE E"/>
    <property type="match status" value="1"/>
</dbReference>
<evidence type="ECO:0000256" key="4">
    <source>
        <dbReference type="ARBA" id="ARBA00022552"/>
    </source>
</evidence>
<protein>
    <recommendedName>
        <fullName evidence="10">Ribosomal RNA small subunit methyltransferase E</fullName>
        <ecNumber evidence="10">2.1.1.193</ecNumber>
    </recommendedName>
</protein>
<evidence type="ECO:0000256" key="3">
    <source>
        <dbReference type="ARBA" id="ARBA00022490"/>
    </source>
</evidence>
<dbReference type="GO" id="GO:0005737">
    <property type="term" value="C:cytoplasm"/>
    <property type="evidence" value="ECO:0007669"/>
    <property type="project" value="UniProtKB-SubCell"/>
</dbReference>
<keyword evidence="14" id="KW-1185">Reference proteome</keyword>
<keyword evidence="3 10" id="KW-0963">Cytoplasm</keyword>
<evidence type="ECO:0000256" key="6">
    <source>
        <dbReference type="ARBA" id="ARBA00022679"/>
    </source>
</evidence>
<dbReference type="InterPro" id="IPR046887">
    <property type="entry name" value="RsmE_PUA-like"/>
</dbReference>
<keyword evidence="7 10" id="KW-0949">S-adenosyl-L-methionine</keyword>
<dbReference type="STRING" id="246191.SAMN05660337_2427"/>
<keyword evidence="6 10" id="KW-0808">Transferase</keyword>
<evidence type="ECO:0000259" key="11">
    <source>
        <dbReference type="Pfam" id="PF04452"/>
    </source>
</evidence>
<dbReference type="Gene3D" id="3.40.1280.10">
    <property type="match status" value="1"/>
</dbReference>
<comment type="subcellular location">
    <subcellularLocation>
        <location evidence="1 10">Cytoplasm</location>
    </subcellularLocation>
</comment>
<comment type="function">
    <text evidence="8 10">Specifically methylates the N3 position of the uracil ring of uridine 1498 (m3U1498) in 16S rRNA. Acts on the fully assembled 30S ribosomal subunit.</text>
</comment>
<dbReference type="Pfam" id="PF20260">
    <property type="entry name" value="PUA_4"/>
    <property type="match status" value="1"/>
</dbReference>
<comment type="similarity">
    <text evidence="2 10">Belongs to the RNA methyltransferase RsmE family.</text>
</comment>
<evidence type="ECO:0000256" key="2">
    <source>
        <dbReference type="ARBA" id="ARBA00005528"/>
    </source>
</evidence>
<dbReference type="CDD" id="cd18084">
    <property type="entry name" value="RsmE-like"/>
    <property type="match status" value="1"/>
</dbReference>
<dbReference type="PIRSF" id="PIRSF015601">
    <property type="entry name" value="MTase_slr0722"/>
    <property type="match status" value="1"/>
</dbReference>
<evidence type="ECO:0000259" key="12">
    <source>
        <dbReference type="Pfam" id="PF20260"/>
    </source>
</evidence>
<accession>A0A1G9I2X7</accession>
<dbReference type="Pfam" id="PF04452">
    <property type="entry name" value="Methyltrans_RNA"/>
    <property type="match status" value="1"/>
</dbReference>
<dbReference type="SUPFAM" id="SSF88697">
    <property type="entry name" value="PUA domain-like"/>
    <property type="match status" value="1"/>
</dbReference>
<dbReference type="InterPro" id="IPR015947">
    <property type="entry name" value="PUA-like_sf"/>
</dbReference>
<reference evidence="14" key="1">
    <citation type="submission" date="2016-10" db="EMBL/GenBank/DDBJ databases">
        <authorList>
            <person name="Varghese N."/>
            <person name="Submissions S."/>
        </authorList>
    </citation>
    <scope>NUCLEOTIDE SEQUENCE [LARGE SCALE GENOMIC DNA]</scope>
    <source>
        <strain evidence="14">DSM 16995</strain>
    </source>
</reference>
<evidence type="ECO:0000313" key="14">
    <source>
        <dbReference type="Proteomes" id="UP000199053"/>
    </source>
</evidence>
<evidence type="ECO:0000256" key="7">
    <source>
        <dbReference type="ARBA" id="ARBA00022691"/>
    </source>
</evidence>
<evidence type="ECO:0000256" key="5">
    <source>
        <dbReference type="ARBA" id="ARBA00022603"/>
    </source>
</evidence>
<comment type="catalytic activity">
    <reaction evidence="9 10">
        <text>uridine(1498) in 16S rRNA + S-adenosyl-L-methionine = N(3)-methyluridine(1498) in 16S rRNA + S-adenosyl-L-homocysteine + H(+)</text>
        <dbReference type="Rhea" id="RHEA:42920"/>
        <dbReference type="Rhea" id="RHEA-COMP:10283"/>
        <dbReference type="Rhea" id="RHEA-COMP:10284"/>
        <dbReference type="ChEBI" id="CHEBI:15378"/>
        <dbReference type="ChEBI" id="CHEBI:57856"/>
        <dbReference type="ChEBI" id="CHEBI:59789"/>
        <dbReference type="ChEBI" id="CHEBI:65315"/>
        <dbReference type="ChEBI" id="CHEBI:74502"/>
        <dbReference type="EC" id="2.1.1.193"/>
    </reaction>
</comment>
<dbReference type="PANTHER" id="PTHR30027:SF3">
    <property type="entry name" value="16S RRNA (URACIL(1498)-N(3))-METHYLTRANSFERASE"/>
    <property type="match status" value="1"/>
</dbReference>
<dbReference type="RefSeq" id="WP_092161425.1">
    <property type="nucleotide sequence ID" value="NZ_FNGA01000003.1"/>
</dbReference>
<evidence type="ECO:0000313" key="13">
    <source>
        <dbReference type="EMBL" id="SDL19598.1"/>
    </source>
</evidence>
<dbReference type="InterPro" id="IPR006700">
    <property type="entry name" value="RsmE"/>
</dbReference>
<name>A0A1G9I2X7_9BACT</name>
<evidence type="ECO:0000256" key="1">
    <source>
        <dbReference type="ARBA" id="ARBA00004496"/>
    </source>
</evidence>
<feature type="domain" description="Ribosomal RNA small subunit methyltransferase E PUA-like" evidence="12">
    <location>
        <begin position="20"/>
        <end position="66"/>
    </location>
</feature>
<dbReference type="Proteomes" id="UP000199053">
    <property type="component" value="Unassembled WGS sequence"/>
</dbReference>
<dbReference type="SUPFAM" id="SSF75217">
    <property type="entry name" value="alpha/beta knot"/>
    <property type="match status" value="1"/>
</dbReference>
<keyword evidence="5 10" id="KW-0489">Methyltransferase</keyword>
<proteinExistence type="inferred from homology"/>
<gene>
    <name evidence="13" type="ORF">SAMN05660337_2427</name>
</gene>
<dbReference type="GO" id="GO:0070042">
    <property type="term" value="F:rRNA (uridine-N3-)-methyltransferase activity"/>
    <property type="evidence" value="ECO:0007669"/>
    <property type="project" value="TreeGrafter"/>
</dbReference>
<organism evidence="13 14">
    <name type="scientific">Maridesulfovibrio ferrireducens</name>
    <dbReference type="NCBI Taxonomy" id="246191"/>
    <lineage>
        <taxon>Bacteria</taxon>
        <taxon>Pseudomonadati</taxon>
        <taxon>Thermodesulfobacteriota</taxon>
        <taxon>Desulfovibrionia</taxon>
        <taxon>Desulfovibrionales</taxon>
        <taxon>Desulfovibrionaceae</taxon>
        <taxon>Maridesulfovibrio</taxon>
    </lineage>
</organism>
<dbReference type="NCBIfam" id="TIGR00046">
    <property type="entry name" value="RsmE family RNA methyltransferase"/>
    <property type="match status" value="1"/>
</dbReference>
<evidence type="ECO:0000256" key="9">
    <source>
        <dbReference type="ARBA" id="ARBA00047944"/>
    </source>
</evidence>
<dbReference type="EC" id="2.1.1.193" evidence="10"/>
<dbReference type="OrthoDB" id="9815641at2"/>
<sequence>MSRLNSFYISPENWITPFVLEGSEARHMCKVLRTREGDTVRLFDGLGRDGIFTVDEISKSRATLQLVSETVQNDSRGLTLAIGWNKSNRRNWLLEKSVELQARGLIFFQGEFSQGKVPENPKDTWHDKNVAAAKQCGNVWLPKLETVPGSVENLIEKSKEFSNKIILWEKAEKEAVPDYGVFAEESTLAVIGPEGGFSPHEAELLLNSGFKKCSLGDSILRWETAALLCLGAGYLEKQKQSL</sequence>
<dbReference type="InterPro" id="IPR029026">
    <property type="entry name" value="tRNA_m1G_MTases_N"/>
</dbReference>
<dbReference type="NCBIfam" id="NF008703">
    <property type="entry name" value="PRK11713.6-2"/>
    <property type="match status" value="1"/>
</dbReference>
<dbReference type="InterPro" id="IPR046886">
    <property type="entry name" value="RsmE_MTase_dom"/>
</dbReference>
<dbReference type="GO" id="GO:0070475">
    <property type="term" value="P:rRNA base methylation"/>
    <property type="evidence" value="ECO:0007669"/>
    <property type="project" value="TreeGrafter"/>
</dbReference>